<keyword evidence="1" id="KW-1185">Reference proteome</keyword>
<accession>A0A915KB67</accession>
<protein>
    <submittedName>
        <fullName evidence="2">Uncharacterized protein</fullName>
    </submittedName>
</protein>
<evidence type="ECO:0000313" key="1">
    <source>
        <dbReference type="Proteomes" id="UP000887565"/>
    </source>
</evidence>
<organism evidence="1 2">
    <name type="scientific">Romanomermis culicivorax</name>
    <name type="common">Nematode worm</name>
    <dbReference type="NCBI Taxonomy" id="13658"/>
    <lineage>
        <taxon>Eukaryota</taxon>
        <taxon>Metazoa</taxon>
        <taxon>Ecdysozoa</taxon>
        <taxon>Nematoda</taxon>
        <taxon>Enoplea</taxon>
        <taxon>Dorylaimia</taxon>
        <taxon>Mermithida</taxon>
        <taxon>Mermithoidea</taxon>
        <taxon>Mermithidae</taxon>
        <taxon>Romanomermis</taxon>
    </lineage>
</organism>
<reference evidence="2" key="1">
    <citation type="submission" date="2022-11" db="UniProtKB">
        <authorList>
            <consortium name="WormBaseParasite"/>
        </authorList>
    </citation>
    <scope>IDENTIFICATION</scope>
</reference>
<dbReference type="WBParaSite" id="nRc.2.0.1.t35164-RA">
    <property type="protein sequence ID" value="nRc.2.0.1.t35164-RA"/>
    <property type="gene ID" value="nRc.2.0.1.g35164"/>
</dbReference>
<evidence type="ECO:0000313" key="2">
    <source>
        <dbReference type="WBParaSite" id="nRc.2.0.1.t35164-RA"/>
    </source>
</evidence>
<name>A0A915KB67_ROMCU</name>
<dbReference type="Proteomes" id="UP000887565">
    <property type="component" value="Unplaced"/>
</dbReference>
<sequence length="14" mass="1522">MMATNLSKLKATNV</sequence>
<proteinExistence type="predicted"/>